<dbReference type="InterPro" id="IPR007214">
    <property type="entry name" value="YbaK/aa-tRNA-synth-assoc-dom"/>
</dbReference>
<keyword evidence="2 4" id="KW-0648">Protein biosynthesis</keyword>
<dbReference type="EMBL" id="JBHRSS010000003">
    <property type="protein sequence ID" value="MFC3104213.1"/>
    <property type="molecule type" value="Genomic_DNA"/>
</dbReference>
<evidence type="ECO:0000256" key="2">
    <source>
        <dbReference type="ARBA" id="ARBA00022917"/>
    </source>
</evidence>
<name>A0ABV7ENA3_9GAMM</name>
<dbReference type="InterPro" id="IPR004369">
    <property type="entry name" value="Prolyl-tRNA_editing_YbaK/EbsC"/>
</dbReference>
<dbReference type="CDD" id="cd00002">
    <property type="entry name" value="YbaK_deacylase"/>
    <property type="match status" value="1"/>
</dbReference>
<proteinExistence type="inferred from homology"/>
<dbReference type="SUPFAM" id="SSF55826">
    <property type="entry name" value="YbaK/ProRS associated domain"/>
    <property type="match status" value="1"/>
</dbReference>
<keyword evidence="7" id="KW-1185">Reference proteome</keyword>
<keyword evidence="3 4" id="KW-0456">Lyase</keyword>
<sequence length="156" mass="16413">MTPAIKQLEAAGLPHKVLRYESDRAISGYGIDASEQLGVPAQRVFKTLVAETDAHELIVACVPVSGRLHMKSLATAAGAKKAFMAEGAQVEKTTGYVLGGVSPLGQKKALRSFIDVSAQDFDTIFVSGGRRGLEIELAPATLATLTQATFAPLNDS</sequence>
<dbReference type="NCBIfam" id="TIGR00011">
    <property type="entry name" value="YbaK_EbsC"/>
    <property type="match status" value="1"/>
</dbReference>
<organism evidence="6 7">
    <name type="scientific">Salinisphaera aquimarina</name>
    <dbReference type="NCBI Taxonomy" id="2094031"/>
    <lineage>
        <taxon>Bacteria</taxon>
        <taxon>Pseudomonadati</taxon>
        <taxon>Pseudomonadota</taxon>
        <taxon>Gammaproteobacteria</taxon>
        <taxon>Salinisphaerales</taxon>
        <taxon>Salinisphaeraceae</taxon>
        <taxon>Salinisphaera</taxon>
    </lineage>
</organism>
<feature type="domain" description="YbaK/aminoacyl-tRNA synthetase-associated" evidence="5">
    <location>
        <begin position="32"/>
        <end position="144"/>
    </location>
</feature>
<evidence type="ECO:0000313" key="6">
    <source>
        <dbReference type="EMBL" id="MFC3104213.1"/>
    </source>
</evidence>
<dbReference type="PIRSF" id="PIRSF006181">
    <property type="entry name" value="EbsC_YbaK"/>
    <property type="match status" value="1"/>
</dbReference>
<evidence type="ECO:0000256" key="1">
    <source>
        <dbReference type="ARBA" id="ARBA00009798"/>
    </source>
</evidence>
<reference evidence="7" key="1">
    <citation type="journal article" date="2019" name="Int. J. Syst. Evol. Microbiol.">
        <title>The Global Catalogue of Microorganisms (GCM) 10K type strain sequencing project: providing services to taxonomists for standard genome sequencing and annotation.</title>
        <authorList>
            <consortium name="The Broad Institute Genomics Platform"/>
            <consortium name="The Broad Institute Genome Sequencing Center for Infectious Disease"/>
            <person name="Wu L."/>
            <person name="Ma J."/>
        </authorList>
    </citation>
    <scope>NUCLEOTIDE SEQUENCE [LARGE SCALE GENOMIC DNA]</scope>
    <source>
        <strain evidence="7">KCTC 52640</strain>
    </source>
</reference>
<dbReference type="PANTHER" id="PTHR30411:SF0">
    <property type="entry name" value="CYS-TRNA(PRO)_CYS-TRNA(CYS) DEACYLASE YBAK"/>
    <property type="match status" value="1"/>
</dbReference>
<dbReference type="InterPro" id="IPR036754">
    <property type="entry name" value="YbaK/aa-tRNA-synt-asso_dom_sf"/>
</dbReference>
<accession>A0ABV7ENA3</accession>
<dbReference type="EC" id="4.2.-.-" evidence="4"/>
<gene>
    <name evidence="6" type="primary">ybaK</name>
    <name evidence="6" type="ORF">ACFOSU_09930</name>
</gene>
<comment type="caution">
    <text evidence="6">The sequence shown here is derived from an EMBL/GenBank/DDBJ whole genome shotgun (WGS) entry which is preliminary data.</text>
</comment>
<dbReference type="Proteomes" id="UP001595462">
    <property type="component" value="Unassembled WGS sequence"/>
</dbReference>
<evidence type="ECO:0000256" key="3">
    <source>
        <dbReference type="ARBA" id="ARBA00023239"/>
    </source>
</evidence>
<dbReference type="PANTHER" id="PTHR30411">
    <property type="entry name" value="CYTOPLASMIC PROTEIN"/>
    <property type="match status" value="1"/>
</dbReference>
<protein>
    <recommendedName>
        <fullName evidence="4">Cys-tRNA(Pro)/Cys-tRNA(Cys) deacylase</fullName>
        <ecNumber evidence="4">4.2.-.-</ecNumber>
    </recommendedName>
</protein>
<dbReference type="RefSeq" id="WP_380688978.1">
    <property type="nucleotide sequence ID" value="NZ_JBHRSS010000003.1"/>
</dbReference>
<dbReference type="Gene3D" id="3.90.960.10">
    <property type="entry name" value="YbaK/aminoacyl-tRNA synthetase-associated domain"/>
    <property type="match status" value="1"/>
</dbReference>
<evidence type="ECO:0000256" key="4">
    <source>
        <dbReference type="PIRNR" id="PIRNR006181"/>
    </source>
</evidence>
<evidence type="ECO:0000259" key="5">
    <source>
        <dbReference type="Pfam" id="PF04073"/>
    </source>
</evidence>
<evidence type="ECO:0000313" key="7">
    <source>
        <dbReference type="Proteomes" id="UP001595462"/>
    </source>
</evidence>
<comment type="similarity">
    <text evidence="1 4">Belongs to the prolyl-tRNA editing family. YbaK/EbsC subfamily.</text>
</comment>
<dbReference type="Pfam" id="PF04073">
    <property type="entry name" value="tRNA_edit"/>
    <property type="match status" value="1"/>
</dbReference>